<evidence type="ECO:0000313" key="3">
    <source>
        <dbReference type="Proteomes" id="UP000180166"/>
    </source>
</evidence>
<dbReference type="EMBL" id="CP017839">
    <property type="protein sequence ID" value="APB00141.1"/>
    <property type="molecule type" value="Genomic_DNA"/>
</dbReference>
<name>A0ABC8B0L1_9NOCA</name>
<gene>
    <name evidence="2" type="ORF">NS506_06104</name>
</gene>
<feature type="compositionally biased region" description="Basic residues" evidence="1">
    <location>
        <begin position="170"/>
        <end position="185"/>
    </location>
</feature>
<dbReference type="AlphaFoldDB" id="A0ABC8B0L1"/>
<feature type="region of interest" description="Disordered" evidence="1">
    <location>
        <begin position="104"/>
        <end position="222"/>
    </location>
</feature>
<reference evidence="2 3" key="1">
    <citation type="submission" date="2016-10" db="EMBL/GenBank/DDBJ databases">
        <title>Genome sequence of Nocardia seriolae strain EM150506, isolated from Anguila japonica.</title>
        <authorList>
            <person name="Han H.-J."/>
        </authorList>
    </citation>
    <scope>NUCLEOTIDE SEQUENCE [LARGE SCALE GENOMIC DNA]</scope>
    <source>
        <strain evidence="2 3">EM150506</strain>
    </source>
</reference>
<proteinExistence type="predicted"/>
<feature type="compositionally biased region" description="Basic residues" evidence="1">
    <location>
        <begin position="134"/>
        <end position="148"/>
    </location>
</feature>
<evidence type="ECO:0000313" key="2">
    <source>
        <dbReference type="EMBL" id="APB00141.1"/>
    </source>
</evidence>
<dbReference type="KEGG" id="nsr:NS506_06104"/>
<evidence type="ECO:0000256" key="1">
    <source>
        <dbReference type="SAM" id="MobiDB-lite"/>
    </source>
</evidence>
<feature type="compositionally biased region" description="Basic and acidic residues" evidence="1">
    <location>
        <begin position="154"/>
        <end position="169"/>
    </location>
</feature>
<feature type="region of interest" description="Disordered" evidence="1">
    <location>
        <begin position="1"/>
        <end position="70"/>
    </location>
</feature>
<dbReference type="Proteomes" id="UP000180166">
    <property type="component" value="Chromosome"/>
</dbReference>
<feature type="compositionally biased region" description="Basic residues" evidence="1">
    <location>
        <begin position="7"/>
        <end position="17"/>
    </location>
</feature>
<accession>A0ABC8B0L1</accession>
<organism evidence="2 3">
    <name type="scientific">Nocardia seriolae</name>
    <dbReference type="NCBI Taxonomy" id="37332"/>
    <lineage>
        <taxon>Bacteria</taxon>
        <taxon>Bacillati</taxon>
        <taxon>Actinomycetota</taxon>
        <taxon>Actinomycetes</taxon>
        <taxon>Mycobacteriales</taxon>
        <taxon>Nocardiaceae</taxon>
        <taxon>Nocardia</taxon>
    </lineage>
</organism>
<protein>
    <submittedName>
        <fullName evidence="2">Uncharacterized protein</fullName>
    </submittedName>
</protein>
<sequence length="222" mass="24834">MELRTGHPQRGRSRSLRRQFGGHPQLHLAHHRRCVRPGCPARSAPTGPRHHRPRGRTSAPLTRCRARRERPALTRCVPPAESIQPPPPFAHRATPLAGAVARGSAHCPRRRREPARAHSVTPSAGAVRAGVDQRRRRAACRWVRRRGNHQPPVRRADLTDDHPRREAARRASRPRPGNRRGRRPRIGGATSPCGTRESPDQRASARGIRESRHEQGIVASAR</sequence>